<dbReference type="PANTHER" id="PTHR43798:SF33">
    <property type="entry name" value="HYDROLASE, PUTATIVE (AFU_ORTHOLOGUE AFUA_2G14860)-RELATED"/>
    <property type="match status" value="1"/>
</dbReference>
<proteinExistence type="predicted"/>
<feature type="domain" description="AB hydrolase-1" evidence="1">
    <location>
        <begin position="49"/>
        <end position="180"/>
    </location>
</feature>
<dbReference type="EMBL" id="QFPP01000047">
    <property type="protein sequence ID" value="PZQ76636.1"/>
    <property type="molecule type" value="Genomic_DNA"/>
</dbReference>
<name>A0A2W5QHP1_VARPD</name>
<dbReference type="Pfam" id="PF00561">
    <property type="entry name" value="Abhydrolase_1"/>
    <property type="match status" value="1"/>
</dbReference>
<keyword evidence="2" id="KW-0378">Hydrolase</keyword>
<dbReference type="InterPro" id="IPR000639">
    <property type="entry name" value="Epox_hydrolase-like"/>
</dbReference>
<dbReference type="GO" id="GO:0016020">
    <property type="term" value="C:membrane"/>
    <property type="evidence" value="ECO:0007669"/>
    <property type="project" value="TreeGrafter"/>
</dbReference>
<dbReference type="InterPro" id="IPR050266">
    <property type="entry name" value="AB_hydrolase_sf"/>
</dbReference>
<dbReference type="AlphaFoldDB" id="A0A2W5QHP1"/>
<evidence type="ECO:0000259" key="1">
    <source>
        <dbReference type="Pfam" id="PF00561"/>
    </source>
</evidence>
<dbReference type="InterPro" id="IPR029058">
    <property type="entry name" value="AB_hydrolase_fold"/>
</dbReference>
<organism evidence="2 3">
    <name type="scientific">Variovorax paradoxus</name>
    <dbReference type="NCBI Taxonomy" id="34073"/>
    <lineage>
        <taxon>Bacteria</taxon>
        <taxon>Pseudomonadati</taxon>
        <taxon>Pseudomonadota</taxon>
        <taxon>Betaproteobacteria</taxon>
        <taxon>Burkholderiales</taxon>
        <taxon>Comamonadaceae</taxon>
        <taxon>Variovorax</taxon>
    </lineage>
</organism>
<dbReference type="Proteomes" id="UP000249135">
    <property type="component" value="Unassembled WGS sequence"/>
</dbReference>
<dbReference type="Gene3D" id="3.40.50.1820">
    <property type="entry name" value="alpha/beta hydrolase"/>
    <property type="match status" value="1"/>
</dbReference>
<dbReference type="GO" id="GO:0016787">
    <property type="term" value="F:hydrolase activity"/>
    <property type="evidence" value="ECO:0007669"/>
    <property type="project" value="UniProtKB-KW"/>
</dbReference>
<dbReference type="SUPFAM" id="SSF53474">
    <property type="entry name" value="alpha/beta-Hydrolases"/>
    <property type="match status" value="1"/>
</dbReference>
<dbReference type="InterPro" id="IPR000073">
    <property type="entry name" value="AB_hydrolase_1"/>
</dbReference>
<dbReference type="PRINTS" id="PR00412">
    <property type="entry name" value="EPOXHYDRLASE"/>
</dbReference>
<gene>
    <name evidence="2" type="ORF">DI563_06655</name>
</gene>
<protein>
    <submittedName>
        <fullName evidence="2">Alpha/beta hydrolase</fullName>
    </submittedName>
</protein>
<accession>A0A2W5QHP1</accession>
<reference evidence="2 3" key="1">
    <citation type="submission" date="2017-08" db="EMBL/GenBank/DDBJ databases">
        <title>Infants hospitalized years apart are colonized by the same room-sourced microbial strains.</title>
        <authorList>
            <person name="Brooks B."/>
            <person name="Olm M.R."/>
            <person name="Firek B.A."/>
            <person name="Baker R."/>
            <person name="Thomas B.C."/>
            <person name="Morowitz M.J."/>
            <person name="Banfield J.F."/>
        </authorList>
    </citation>
    <scope>NUCLEOTIDE SEQUENCE [LARGE SCALE GENOMIC DNA]</scope>
    <source>
        <strain evidence="2">S2_005_003_R2_41</strain>
    </source>
</reference>
<evidence type="ECO:0000313" key="2">
    <source>
        <dbReference type="EMBL" id="PZQ76636.1"/>
    </source>
</evidence>
<dbReference type="PANTHER" id="PTHR43798">
    <property type="entry name" value="MONOACYLGLYCEROL LIPASE"/>
    <property type="match status" value="1"/>
</dbReference>
<sequence length="320" mass="35853">MGKSRLSDCFLIRRFRATHNGPVLDEFIPFDIERDGVRIHGRAGGQGEPLLLLHGHPQTHAIWHRIAPTLARHFTLVMVDLRGYGDSGRPPSDAEHRPYSKREMAQDAMAAMRHHGFDRFGVLAHDRGARVAHRLAMDHPAAVKRMMLLDIAPTLAMYERTDLAFASAYWHWFFLIQPSPLPEALIESDPVRYVRSTMGGRYAGLGPFAPEAMAEYERCISRPGSARGICEDYRASAGIDLVHDREDIAADRRLAQPLRVLWGAHGVVGRCFDVLALWRERAVQVSGAPLPCGHYIPEEAPEALAAEALRFFNDSKEDIP</sequence>
<evidence type="ECO:0000313" key="3">
    <source>
        <dbReference type="Proteomes" id="UP000249135"/>
    </source>
</evidence>
<comment type="caution">
    <text evidence="2">The sequence shown here is derived from an EMBL/GenBank/DDBJ whole genome shotgun (WGS) entry which is preliminary data.</text>
</comment>